<evidence type="ECO:0000256" key="1">
    <source>
        <dbReference type="ARBA" id="ARBA00005380"/>
    </source>
</evidence>
<dbReference type="RefSeq" id="WP_215917585.1">
    <property type="nucleotide sequence ID" value="NZ_JAHKNI010000004.1"/>
</dbReference>
<evidence type="ECO:0000256" key="6">
    <source>
        <dbReference type="ARBA" id="ARBA00022741"/>
    </source>
</evidence>
<comment type="subunit">
    <text evidence="12">Homodimer.</text>
</comment>
<dbReference type="CDD" id="cd01174">
    <property type="entry name" value="ribokinase"/>
    <property type="match status" value="1"/>
</dbReference>
<feature type="binding site" evidence="12">
    <location>
        <position position="285"/>
    </location>
    <ligand>
        <name>K(+)</name>
        <dbReference type="ChEBI" id="CHEBI:29103"/>
    </ligand>
</feature>
<dbReference type="Pfam" id="PF00294">
    <property type="entry name" value="PfkB"/>
    <property type="match status" value="1"/>
</dbReference>
<evidence type="ECO:0000256" key="5">
    <source>
        <dbReference type="ARBA" id="ARBA00022723"/>
    </source>
</evidence>
<gene>
    <name evidence="12" type="primary">rbsK</name>
    <name evidence="14" type="ORF">KO481_14250</name>
    <name evidence="15" type="ORF">KO481_28660</name>
</gene>
<dbReference type="Gene3D" id="3.40.1190.20">
    <property type="match status" value="1"/>
</dbReference>
<keyword evidence="12" id="KW-0963">Cytoplasm</keyword>
<feature type="binding site" evidence="12">
    <location>
        <position position="181"/>
    </location>
    <ligand>
        <name>ATP</name>
        <dbReference type="ChEBI" id="CHEBI:30616"/>
    </ligand>
</feature>
<evidence type="ECO:0000313" key="14">
    <source>
        <dbReference type="EMBL" id="MBU3062678.1"/>
    </source>
</evidence>
<keyword evidence="7 12" id="KW-0418">Kinase</keyword>
<evidence type="ECO:0000256" key="3">
    <source>
        <dbReference type="ARBA" id="ARBA00016943"/>
    </source>
</evidence>
<dbReference type="EMBL" id="JAHKNI010000004">
    <property type="protein sequence ID" value="MBU3062678.1"/>
    <property type="molecule type" value="Genomic_DNA"/>
</dbReference>
<comment type="caution">
    <text evidence="14">The sequence shown here is derived from an EMBL/GenBank/DDBJ whole genome shotgun (WGS) entry which is preliminary data.</text>
</comment>
<protein>
    <recommendedName>
        <fullName evidence="3 12">Ribokinase</fullName>
        <shortName evidence="12">RK</shortName>
        <ecNumber evidence="2 12">2.7.1.15</ecNumber>
    </recommendedName>
</protein>
<dbReference type="InterPro" id="IPR002173">
    <property type="entry name" value="Carboh/pur_kinase_PfkB_CS"/>
</dbReference>
<evidence type="ECO:0000256" key="8">
    <source>
        <dbReference type="ARBA" id="ARBA00022840"/>
    </source>
</evidence>
<comment type="function">
    <text evidence="12">Catalyzes the phosphorylation of ribose at O-5 in a reaction requiring ATP and magnesium. The resulting D-ribose-5-phosphate can then be used either for sythesis of nucleotides, histidine, and tryptophan, or as a component of the pentose phosphate pathway.</text>
</comment>
<keyword evidence="6 12" id="KW-0547">Nucleotide-binding</keyword>
<evidence type="ECO:0000313" key="15">
    <source>
        <dbReference type="EMBL" id="MBU3065488.1"/>
    </source>
</evidence>
<sequence>MSVVVIGSVNRDVVSEVARLPAPGETVLALGSRTNLGGKGSNQAVAAVRAGGRVEFIARVGADADPGLWKSLLEYGIGLAAVREVPDTRTGTAYITVAGGENQIVVDPGANFRWETDHQLDALVAETDLIGTAQVVVAQLEVPLRVVHWAAARARRFILNAAPATQLPDDLLRRCDPLIVNESELAAFGGVVPHTPEKAFEQARALCLSGVPSVVATLGSAGSVWARRESGYNAVAGAYQPAPRVESVDSTGAGDAFVGALATALAEGTDLGEAVRTATAAGALAVQAPGTHSSYPTREQIAATLPTVPESQPLS</sequence>
<comment type="caution">
    <text evidence="12">Lacks conserved residue(s) required for the propagation of feature annotation.</text>
</comment>
<comment type="subcellular location">
    <subcellularLocation>
        <location evidence="12">Cytoplasm</location>
    </subcellularLocation>
</comment>
<feature type="domain" description="Carbohydrate kinase PfkB" evidence="13">
    <location>
        <begin position="2"/>
        <end position="297"/>
    </location>
</feature>
<dbReference type="HAMAP" id="MF_01987">
    <property type="entry name" value="Ribokinase"/>
    <property type="match status" value="1"/>
</dbReference>
<keyword evidence="11 12" id="KW-0119">Carbohydrate metabolism</keyword>
<feature type="binding site" evidence="12">
    <location>
        <begin position="217"/>
        <end position="222"/>
    </location>
    <ligand>
        <name>ATP</name>
        <dbReference type="ChEBI" id="CHEBI:30616"/>
    </ligand>
</feature>
<name>A0ABS6AXS4_9NOCA</name>
<feature type="binding site" evidence="12">
    <location>
        <begin position="10"/>
        <end position="12"/>
    </location>
    <ligand>
        <name>substrate</name>
    </ligand>
</feature>
<evidence type="ECO:0000256" key="12">
    <source>
        <dbReference type="HAMAP-Rule" id="MF_01987"/>
    </source>
</evidence>
<keyword evidence="4 12" id="KW-0808">Transferase</keyword>
<evidence type="ECO:0000256" key="9">
    <source>
        <dbReference type="ARBA" id="ARBA00022842"/>
    </source>
</evidence>
<evidence type="ECO:0000256" key="2">
    <source>
        <dbReference type="ARBA" id="ARBA00012035"/>
    </source>
</evidence>
<keyword evidence="5 12" id="KW-0479">Metal-binding</keyword>
<evidence type="ECO:0000256" key="11">
    <source>
        <dbReference type="ARBA" id="ARBA00023277"/>
    </source>
</evidence>
<dbReference type="PRINTS" id="PR00990">
    <property type="entry name" value="RIBOKINASE"/>
</dbReference>
<evidence type="ECO:0000259" key="13">
    <source>
        <dbReference type="Pfam" id="PF00294"/>
    </source>
</evidence>
<dbReference type="InterPro" id="IPR011611">
    <property type="entry name" value="PfkB_dom"/>
</dbReference>
<feature type="binding site" evidence="12">
    <location>
        <position position="255"/>
    </location>
    <ligand>
        <name>substrate</name>
    </ligand>
</feature>
<dbReference type="EMBL" id="JAHKNI010000011">
    <property type="protein sequence ID" value="MBU3065488.1"/>
    <property type="molecule type" value="Genomic_DNA"/>
</dbReference>
<dbReference type="Proteomes" id="UP000733379">
    <property type="component" value="Unassembled WGS sequence"/>
</dbReference>
<dbReference type="PANTHER" id="PTHR10584">
    <property type="entry name" value="SUGAR KINASE"/>
    <property type="match status" value="1"/>
</dbReference>
<dbReference type="PANTHER" id="PTHR10584:SF166">
    <property type="entry name" value="RIBOKINASE"/>
    <property type="match status" value="1"/>
</dbReference>
<feature type="binding site" evidence="12">
    <location>
        <position position="294"/>
    </location>
    <ligand>
        <name>K(+)</name>
        <dbReference type="ChEBI" id="CHEBI:29103"/>
    </ligand>
</feature>
<dbReference type="PROSITE" id="PS00584">
    <property type="entry name" value="PFKB_KINASES_2"/>
    <property type="match status" value="1"/>
</dbReference>
<dbReference type="InterPro" id="IPR029056">
    <property type="entry name" value="Ribokinase-like"/>
</dbReference>
<accession>A0ABS6AXS4</accession>
<dbReference type="SUPFAM" id="SSF53613">
    <property type="entry name" value="Ribokinase-like"/>
    <property type="match status" value="1"/>
</dbReference>
<evidence type="ECO:0000256" key="7">
    <source>
        <dbReference type="ARBA" id="ARBA00022777"/>
    </source>
</evidence>
<comment type="cofactor">
    <cofactor evidence="12">
        <name>Mg(2+)</name>
        <dbReference type="ChEBI" id="CHEBI:18420"/>
    </cofactor>
    <text evidence="12">Requires a divalent cation, most likely magnesium in vivo, as an electrophilic catalyst to aid phosphoryl group transfer. It is the chelate of the metal and the nucleotide that is the actual substrate.</text>
</comment>
<proteinExistence type="inferred from homology"/>
<feature type="binding site" evidence="12">
    <location>
        <begin position="254"/>
        <end position="255"/>
    </location>
    <ligand>
        <name>ATP</name>
        <dbReference type="ChEBI" id="CHEBI:30616"/>
    </ligand>
</feature>
<comment type="catalytic activity">
    <reaction evidence="12">
        <text>D-ribose + ATP = D-ribose 5-phosphate + ADP + H(+)</text>
        <dbReference type="Rhea" id="RHEA:13697"/>
        <dbReference type="ChEBI" id="CHEBI:15378"/>
        <dbReference type="ChEBI" id="CHEBI:30616"/>
        <dbReference type="ChEBI" id="CHEBI:47013"/>
        <dbReference type="ChEBI" id="CHEBI:78346"/>
        <dbReference type="ChEBI" id="CHEBI:456216"/>
        <dbReference type="EC" id="2.7.1.15"/>
    </reaction>
</comment>
<feature type="binding site" evidence="12">
    <location>
        <position position="249"/>
    </location>
    <ligand>
        <name>K(+)</name>
        <dbReference type="ChEBI" id="CHEBI:29103"/>
    </ligand>
</feature>
<comment type="activity regulation">
    <text evidence="12">Activated by a monovalent cation that binds near, but not in, the active site. The most likely occupant of the site in vivo is potassium. Ion binding induces a conformational change that may alter substrate affinity.</text>
</comment>
<evidence type="ECO:0000256" key="4">
    <source>
        <dbReference type="ARBA" id="ARBA00022679"/>
    </source>
</evidence>
<keyword evidence="10 12" id="KW-0630">Potassium</keyword>
<keyword evidence="8 12" id="KW-0067">ATP-binding</keyword>
<feature type="binding site" evidence="12">
    <location>
        <position position="141"/>
    </location>
    <ligand>
        <name>substrate</name>
    </ligand>
</feature>
<comment type="similarity">
    <text evidence="1">Belongs to the carbohydrate kinase pfkB family.</text>
</comment>
<feature type="binding site" evidence="12">
    <location>
        <position position="290"/>
    </location>
    <ligand>
        <name>K(+)</name>
        <dbReference type="ChEBI" id="CHEBI:29103"/>
    </ligand>
</feature>
<feature type="binding site" evidence="12">
    <location>
        <position position="288"/>
    </location>
    <ligand>
        <name>K(+)</name>
        <dbReference type="ChEBI" id="CHEBI:29103"/>
    </ligand>
</feature>
<reference evidence="14 16" key="1">
    <citation type="submission" date="2021-06" db="EMBL/GenBank/DDBJ databases">
        <title>Actinomycetes sequencing.</title>
        <authorList>
            <person name="Shan Q."/>
        </authorList>
    </citation>
    <scope>NUCLEOTIDE SEQUENCE [LARGE SCALE GENOMIC DNA]</scope>
    <source>
        <strain evidence="14 16">NEAU-G5</strain>
    </source>
</reference>
<comment type="similarity">
    <text evidence="12">Belongs to the carbohydrate kinase PfkB family. Ribokinase subfamily.</text>
</comment>
<feature type="binding site" evidence="12">
    <location>
        <begin position="38"/>
        <end position="42"/>
    </location>
    <ligand>
        <name>substrate</name>
    </ligand>
</feature>
<dbReference type="InterPro" id="IPR002139">
    <property type="entry name" value="Ribo/fructo_kinase"/>
</dbReference>
<feature type="active site" description="Proton acceptor" evidence="12">
    <location>
        <position position="255"/>
    </location>
</feature>
<dbReference type="EC" id="2.7.1.15" evidence="2 12"/>
<evidence type="ECO:0000256" key="10">
    <source>
        <dbReference type="ARBA" id="ARBA00022958"/>
    </source>
</evidence>
<keyword evidence="16" id="KW-1185">Reference proteome</keyword>
<dbReference type="InterPro" id="IPR011877">
    <property type="entry name" value="Ribokinase"/>
</dbReference>
<evidence type="ECO:0000313" key="16">
    <source>
        <dbReference type="Proteomes" id="UP000733379"/>
    </source>
</evidence>
<keyword evidence="9 12" id="KW-0460">Magnesium</keyword>
<comment type="pathway">
    <text evidence="12">Carbohydrate metabolism; D-ribose degradation; D-ribose 5-phosphate from beta-D-ribopyranose: step 2/2.</text>
</comment>
<feature type="binding site" evidence="12">
    <location>
        <position position="251"/>
    </location>
    <ligand>
        <name>K(+)</name>
        <dbReference type="ChEBI" id="CHEBI:29103"/>
    </ligand>
</feature>
<organism evidence="14 16">
    <name type="scientific">Nocardia albiluteola</name>
    <dbReference type="NCBI Taxonomy" id="2842303"/>
    <lineage>
        <taxon>Bacteria</taxon>
        <taxon>Bacillati</taxon>
        <taxon>Actinomycetota</taxon>
        <taxon>Actinomycetes</taxon>
        <taxon>Mycobacteriales</taxon>
        <taxon>Nocardiaceae</taxon>
        <taxon>Nocardia</taxon>
    </lineage>
</organism>